<dbReference type="EMBL" id="JAHFZB010000012">
    <property type="protein sequence ID" value="KAK6483154.1"/>
    <property type="molecule type" value="Genomic_DNA"/>
</dbReference>
<dbReference type="SMART" id="SM00389">
    <property type="entry name" value="HOX"/>
    <property type="match status" value="1"/>
</dbReference>
<evidence type="ECO:0000256" key="8">
    <source>
        <dbReference type="ARBA" id="ARBA00029448"/>
    </source>
</evidence>
<name>A0ABR0ZEJ4_HUSHU</name>
<sequence length="302" mass="33769">MNTYFDYFSSGDVLALSAKFCHAEHRPGPLQPYSVPGESMGSVPVGANYQDQHRSHTRSPIRFSPGTLEIPYDSSQNGAEFSYLGQGAGYGLTYGCNNEPDDIGPQVQYMTSVYPGNGSFPLNHGQSGYNSLGEQDCYNQCNKEQRDRDIYLGSYQSLSPSQESYPKPNSPRDETSVTANTFEWMKIKRNNPKNSKVTECGLTNTVATARTNFTTKQLTELEKEFHFNKYLTRSRRVEIATTLQLNETQVKIWFQNRRMKQKKRERDGLAVSAPFSSNNSDTSASENSSPISSPSCSPKSYA</sequence>
<evidence type="ECO:0000256" key="9">
    <source>
        <dbReference type="PROSITE-ProRule" id="PRU00108"/>
    </source>
</evidence>
<evidence type="ECO:0000256" key="6">
    <source>
        <dbReference type="ARBA" id="ARBA00023163"/>
    </source>
</evidence>
<dbReference type="PRINTS" id="PR00024">
    <property type="entry name" value="HOMEOBOX"/>
</dbReference>
<gene>
    <name evidence="13" type="ORF">HHUSO_G14571</name>
</gene>
<feature type="domain" description="Homeobox" evidence="12">
    <location>
        <begin position="204"/>
        <end position="264"/>
    </location>
</feature>
<keyword evidence="7 9" id="KW-0539">Nucleus</keyword>
<feature type="compositionally biased region" description="Low complexity" evidence="11">
    <location>
        <begin position="283"/>
        <end position="302"/>
    </location>
</feature>
<evidence type="ECO:0000256" key="5">
    <source>
        <dbReference type="ARBA" id="ARBA00023155"/>
    </source>
</evidence>
<feature type="DNA-binding region" description="Homeobox" evidence="9">
    <location>
        <begin position="206"/>
        <end position="265"/>
    </location>
</feature>
<dbReference type="PROSITE" id="PS00027">
    <property type="entry name" value="HOMEOBOX_1"/>
    <property type="match status" value="1"/>
</dbReference>
<keyword evidence="3" id="KW-0805">Transcription regulation</keyword>
<reference evidence="13 14" key="1">
    <citation type="submission" date="2021-05" db="EMBL/GenBank/DDBJ databases">
        <authorList>
            <person name="Zahm M."/>
            <person name="Klopp C."/>
            <person name="Cabau C."/>
            <person name="Kuhl H."/>
            <person name="Suciu R."/>
            <person name="Ciorpac M."/>
            <person name="Holostenco D."/>
            <person name="Gessner J."/>
            <person name="Wuertz S."/>
            <person name="Hohne C."/>
            <person name="Stock M."/>
            <person name="Gislard M."/>
            <person name="Lluch J."/>
            <person name="Milhes M."/>
            <person name="Lampietro C."/>
            <person name="Lopez Roques C."/>
            <person name="Donnadieu C."/>
            <person name="Du K."/>
            <person name="Schartl M."/>
            <person name="Guiguen Y."/>
        </authorList>
    </citation>
    <scope>NUCLEOTIDE SEQUENCE [LARGE SCALE GENOMIC DNA]</scope>
    <source>
        <strain evidence="13">Hh-F2</strain>
        <tissue evidence="13">Blood</tissue>
    </source>
</reference>
<dbReference type="PANTHER" id="PTHR45946">
    <property type="entry name" value="HOMEOBOX PROTEIN ROUGH-RELATED"/>
    <property type="match status" value="1"/>
</dbReference>
<dbReference type="Proteomes" id="UP001369086">
    <property type="component" value="Unassembled WGS sequence"/>
</dbReference>
<keyword evidence="4 9" id="KW-0238">DNA-binding</keyword>
<feature type="region of interest" description="Disordered" evidence="11">
    <location>
        <begin position="258"/>
        <end position="302"/>
    </location>
</feature>
<dbReference type="Gene3D" id="1.10.10.60">
    <property type="entry name" value="Homeodomain-like"/>
    <property type="match status" value="1"/>
</dbReference>
<dbReference type="PROSITE" id="PS50071">
    <property type="entry name" value="HOMEOBOX_2"/>
    <property type="match status" value="1"/>
</dbReference>
<comment type="similarity">
    <text evidence="8">Belongs to the Antp homeobox family. Labial subfamily.</text>
</comment>
<evidence type="ECO:0000256" key="1">
    <source>
        <dbReference type="ARBA" id="ARBA00004123"/>
    </source>
</evidence>
<proteinExistence type="inferred from homology"/>
<accession>A0ABR0ZEJ4</accession>
<dbReference type="Pfam" id="PF00046">
    <property type="entry name" value="Homeodomain"/>
    <property type="match status" value="1"/>
</dbReference>
<evidence type="ECO:0000256" key="4">
    <source>
        <dbReference type="ARBA" id="ARBA00023125"/>
    </source>
</evidence>
<keyword evidence="5 9" id="KW-0371">Homeobox</keyword>
<evidence type="ECO:0000313" key="13">
    <source>
        <dbReference type="EMBL" id="KAK6483154.1"/>
    </source>
</evidence>
<comment type="subcellular location">
    <subcellularLocation>
        <location evidence="1 9 10">Nucleus</location>
    </subcellularLocation>
</comment>
<comment type="caution">
    <text evidence="13">The sequence shown here is derived from an EMBL/GenBank/DDBJ whole genome shotgun (WGS) entry which is preliminary data.</text>
</comment>
<dbReference type="InterPro" id="IPR046327">
    <property type="entry name" value="HXA1/B1/D1"/>
</dbReference>
<evidence type="ECO:0000256" key="2">
    <source>
        <dbReference type="ARBA" id="ARBA00022473"/>
    </source>
</evidence>
<keyword evidence="2" id="KW-0217">Developmental protein</keyword>
<evidence type="ECO:0000256" key="10">
    <source>
        <dbReference type="RuleBase" id="RU000682"/>
    </source>
</evidence>
<evidence type="ECO:0000256" key="3">
    <source>
        <dbReference type="ARBA" id="ARBA00023015"/>
    </source>
</evidence>
<evidence type="ECO:0000256" key="11">
    <source>
        <dbReference type="SAM" id="MobiDB-lite"/>
    </source>
</evidence>
<organism evidence="13 14">
    <name type="scientific">Huso huso</name>
    <name type="common">Beluga</name>
    <name type="synonym">Acipenser huso</name>
    <dbReference type="NCBI Taxonomy" id="61971"/>
    <lineage>
        <taxon>Eukaryota</taxon>
        <taxon>Metazoa</taxon>
        <taxon>Chordata</taxon>
        <taxon>Craniata</taxon>
        <taxon>Vertebrata</taxon>
        <taxon>Euteleostomi</taxon>
        <taxon>Actinopterygii</taxon>
        <taxon>Chondrostei</taxon>
        <taxon>Acipenseriformes</taxon>
        <taxon>Acipenseridae</taxon>
        <taxon>Huso</taxon>
    </lineage>
</organism>
<evidence type="ECO:0000313" key="14">
    <source>
        <dbReference type="Proteomes" id="UP001369086"/>
    </source>
</evidence>
<dbReference type="InterPro" id="IPR001356">
    <property type="entry name" value="HD"/>
</dbReference>
<dbReference type="InterPro" id="IPR009057">
    <property type="entry name" value="Homeodomain-like_sf"/>
</dbReference>
<keyword evidence="14" id="KW-1185">Reference proteome</keyword>
<dbReference type="CDD" id="cd00086">
    <property type="entry name" value="homeodomain"/>
    <property type="match status" value="1"/>
</dbReference>
<keyword evidence="6" id="KW-0804">Transcription</keyword>
<evidence type="ECO:0000259" key="12">
    <source>
        <dbReference type="PROSITE" id="PS50071"/>
    </source>
</evidence>
<dbReference type="PANTHER" id="PTHR45946:SF3">
    <property type="entry name" value="HOMEOBOX PROTEIN HOX-A1"/>
    <property type="match status" value="1"/>
</dbReference>
<dbReference type="InterPro" id="IPR017970">
    <property type="entry name" value="Homeobox_CS"/>
</dbReference>
<protein>
    <submittedName>
        <fullName evidence="13">Homeobox protein Hox-D1-like</fullName>
    </submittedName>
</protein>
<dbReference type="InterPro" id="IPR020479">
    <property type="entry name" value="HD_metazoa"/>
</dbReference>
<dbReference type="SUPFAM" id="SSF46689">
    <property type="entry name" value="Homeodomain-like"/>
    <property type="match status" value="1"/>
</dbReference>
<evidence type="ECO:0000256" key="7">
    <source>
        <dbReference type="ARBA" id="ARBA00023242"/>
    </source>
</evidence>